<dbReference type="RefSeq" id="WP_114545613.1">
    <property type="nucleotide sequence ID" value="NZ_PPTT01000006.1"/>
</dbReference>
<feature type="transmembrane region" description="Helical" evidence="2">
    <location>
        <begin position="5"/>
        <end position="26"/>
    </location>
</feature>
<reference evidence="3 5" key="1">
    <citation type="journal article" date="2018" name="Elife">
        <title>Discovery and characterization of a prevalent human gut bacterial enzyme sufficient for the inactivation of a family of plant toxins.</title>
        <authorList>
            <person name="Koppel N."/>
            <person name="Bisanz J.E."/>
            <person name="Pandelia M.E."/>
            <person name="Turnbaugh P.J."/>
            <person name="Balskus E.P."/>
        </authorList>
    </citation>
    <scope>NUCLEOTIDE SEQUENCE [LARGE SCALE GENOMIC DNA]</scope>
    <source>
        <strain evidence="3 5">DSM 16107</strain>
    </source>
</reference>
<dbReference type="PANTHER" id="PTHR40078">
    <property type="entry name" value="INTEGRAL MEMBRANE PROTEIN-RELATED"/>
    <property type="match status" value="1"/>
</dbReference>
<evidence type="ECO:0000313" key="5">
    <source>
        <dbReference type="Proteomes" id="UP000253817"/>
    </source>
</evidence>
<sequence length="233" mass="24075">MKTPLVRSCLLAAGVLIMTAGIVLVTKSNLGTSPISSLGYVLTLAFPAVSYGTFMFAWNSALLLGQVAILRRRFKAIALLQIPLSVLFSIGIDGFNQALSFVAPATYPASLATLALGIVVLAFGVACTVVANIVMNCGEAFVCAITSRTGWNFGHTKVGFDLGCVVLAVIASVALVGGVAGVREGTVIAAAATGFIVNAFIKLMGGVRPALGEAKERENESPLPHGAEYDRAD</sequence>
<dbReference type="EMBL" id="QICC01000053">
    <property type="protein sequence ID" value="RNM41001.1"/>
    <property type="molecule type" value="Genomic_DNA"/>
</dbReference>
<dbReference type="AlphaFoldDB" id="A0A3N0IVH9"/>
<protein>
    <recommendedName>
        <fullName evidence="7">YitT family protein</fullName>
    </recommendedName>
</protein>
<dbReference type="Proteomes" id="UP000253817">
    <property type="component" value="Unassembled WGS sequence"/>
</dbReference>
<keyword evidence="2" id="KW-1133">Transmembrane helix</keyword>
<keyword evidence="5" id="KW-1185">Reference proteome</keyword>
<feature type="region of interest" description="Disordered" evidence="1">
    <location>
        <begin position="214"/>
        <end position="233"/>
    </location>
</feature>
<dbReference type="InterPro" id="IPR038750">
    <property type="entry name" value="YczE/YyaS-like"/>
</dbReference>
<gene>
    <name evidence="3" type="ORF">C1876_04955</name>
    <name evidence="4" type="ORF">DMP09_11630</name>
</gene>
<dbReference type="OrthoDB" id="87655at2"/>
<evidence type="ECO:0000256" key="1">
    <source>
        <dbReference type="SAM" id="MobiDB-lite"/>
    </source>
</evidence>
<feature type="transmembrane region" description="Helical" evidence="2">
    <location>
        <begin position="186"/>
        <end position="205"/>
    </location>
</feature>
<dbReference type="PANTHER" id="PTHR40078:SF1">
    <property type="entry name" value="INTEGRAL MEMBRANE PROTEIN"/>
    <property type="match status" value="1"/>
</dbReference>
<reference evidence="6" key="2">
    <citation type="submission" date="2018-05" db="EMBL/GenBank/DDBJ databases">
        <title>Genome Sequencing of selected type strains of the family Eggerthellaceae.</title>
        <authorList>
            <person name="Danylec N."/>
            <person name="Stoll D.A."/>
            <person name="Doetsch A."/>
            <person name="Huch M."/>
        </authorList>
    </citation>
    <scope>NUCLEOTIDE SEQUENCE [LARGE SCALE GENOMIC DNA]</scope>
    <source>
        <strain evidence="6">DSM 16107</strain>
    </source>
</reference>
<dbReference type="Pfam" id="PF19700">
    <property type="entry name" value="DUF6198"/>
    <property type="match status" value="1"/>
</dbReference>
<organism evidence="4 6">
    <name type="scientific">Eggerthella sinensis</name>
    <dbReference type="NCBI Taxonomy" id="242230"/>
    <lineage>
        <taxon>Bacteria</taxon>
        <taxon>Bacillati</taxon>
        <taxon>Actinomycetota</taxon>
        <taxon>Coriobacteriia</taxon>
        <taxon>Eggerthellales</taxon>
        <taxon>Eggerthellaceae</taxon>
        <taxon>Eggerthella</taxon>
    </lineage>
</organism>
<keyword evidence="2" id="KW-0472">Membrane</keyword>
<name>A0A3N0IVH9_9ACTN</name>
<evidence type="ECO:0000313" key="3">
    <source>
        <dbReference type="EMBL" id="RDB70145.1"/>
    </source>
</evidence>
<feature type="transmembrane region" description="Helical" evidence="2">
    <location>
        <begin position="112"/>
        <end position="137"/>
    </location>
</feature>
<dbReference type="EMBL" id="PPTT01000006">
    <property type="protein sequence ID" value="RDB70145.1"/>
    <property type="molecule type" value="Genomic_DNA"/>
</dbReference>
<reference evidence="4" key="3">
    <citation type="journal article" date="2019" name="Microbiol. Resour. Announc.">
        <title>Draft Genome Sequences of Type Strains of Gordonibacter faecihominis, Paraeggerthella hongkongensis, Parvibacter caecicola,Slackia equolifaciens, Slackia faecicanis, and Slackia isoflavoniconvertens.</title>
        <authorList>
            <person name="Danylec N."/>
            <person name="Stoll D.A."/>
            <person name="Dotsch A."/>
            <person name="Huch M."/>
        </authorList>
    </citation>
    <scope>NUCLEOTIDE SEQUENCE</scope>
    <source>
        <strain evidence="4">DSM 16107</strain>
    </source>
</reference>
<evidence type="ECO:0000313" key="6">
    <source>
        <dbReference type="Proteomes" id="UP000270112"/>
    </source>
</evidence>
<accession>A0A3N0IVH9</accession>
<comment type="caution">
    <text evidence="4">The sequence shown here is derived from an EMBL/GenBank/DDBJ whole genome shotgun (WGS) entry which is preliminary data.</text>
</comment>
<keyword evidence="2" id="KW-0812">Transmembrane</keyword>
<feature type="transmembrane region" description="Helical" evidence="2">
    <location>
        <begin position="38"/>
        <end position="64"/>
    </location>
</feature>
<evidence type="ECO:0000256" key="2">
    <source>
        <dbReference type="SAM" id="Phobius"/>
    </source>
</evidence>
<feature type="transmembrane region" description="Helical" evidence="2">
    <location>
        <begin position="76"/>
        <end position="92"/>
    </location>
</feature>
<evidence type="ECO:0000313" key="4">
    <source>
        <dbReference type="EMBL" id="RNM41001.1"/>
    </source>
</evidence>
<feature type="transmembrane region" description="Helical" evidence="2">
    <location>
        <begin position="158"/>
        <end position="180"/>
    </location>
</feature>
<proteinExistence type="predicted"/>
<evidence type="ECO:0008006" key="7">
    <source>
        <dbReference type="Google" id="ProtNLM"/>
    </source>
</evidence>
<dbReference type="Proteomes" id="UP000270112">
    <property type="component" value="Unassembled WGS sequence"/>
</dbReference>